<keyword evidence="21" id="KW-1185">Reference proteome</keyword>
<dbReference type="NCBIfam" id="TIGR00326">
    <property type="entry name" value="eubact_ribD"/>
    <property type="match status" value="1"/>
</dbReference>
<dbReference type="InterPro" id="IPR011549">
    <property type="entry name" value="RibD_C"/>
</dbReference>
<comment type="cofactor">
    <cofactor evidence="15 18">
        <name>Zn(2+)</name>
        <dbReference type="ChEBI" id="CHEBI:29105"/>
    </cofactor>
    <text evidence="15 18">Binds 1 zinc ion.</text>
</comment>
<dbReference type="PIRSF" id="PIRSF006769">
    <property type="entry name" value="RibD"/>
    <property type="match status" value="1"/>
</dbReference>
<dbReference type="SUPFAM" id="SSF53597">
    <property type="entry name" value="Dihydrofolate reductase-like"/>
    <property type="match status" value="1"/>
</dbReference>
<dbReference type="GO" id="GO:0008270">
    <property type="term" value="F:zinc ion binding"/>
    <property type="evidence" value="ECO:0007669"/>
    <property type="project" value="InterPro"/>
</dbReference>
<comment type="pathway">
    <text evidence="2 15">Cofactor biosynthesis; riboflavin biosynthesis; 5-amino-6-(D-ribitylamino)uracil from GTP: step 2/4.</text>
</comment>
<evidence type="ECO:0000256" key="6">
    <source>
        <dbReference type="ARBA" id="ARBA00022619"/>
    </source>
</evidence>
<feature type="binding site" evidence="17">
    <location>
        <position position="185"/>
    </location>
    <ligand>
        <name>substrate</name>
    </ligand>
</feature>
<dbReference type="PANTHER" id="PTHR38011:SF7">
    <property type="entry name" value="2,5-DIAMINO-6-RIBOSYLAMINO-4(3H)-PYRIMIDINONE 5'-PHOSPHATE REDUCTASE"/>
    <property type="match status" value="1"/>
</dbReference>
<dbReference type="InterPro" id="IPR004794">
    <property type="entry name" value="Eubact_RibD"/>
</dbReference>
<evidence type="ECO:0000256" key="17">
    <source>
        <dbReference type="PIRSR" id="PIRSR006769-2"/>
    </source>
</evidence>
<evidence type="ECO:0000256" key="5">
    <source>
        <dbReference type="ARBA" id="ARBA00007417"/>
    </source>
</evidence>
<evidence type="ECO:0000256" key="2">
    <source>
        <dbReference type="ARBA" id="ARBA00004882"/>
    </source>
</evidence>
<dbReference type="InterPro" id="IPR050765">
    <property type="entry name" value="Riboflavin_Biosynth_HTPR"/>
</dbReference>
<evidence type="ECO:0000256" key="8">
    <source>
        <dbReference type="ARBA" id="ARBA00022801"/>
    </source>
</evidence>
<feature type="binding site" evidence="18">
    <location>
        <position position="85"/>
    </location>
    <ligand>
        <name>Zn(2+)</name>
        <dbReference type="ChEBI" id="CHEBI:29105"/>
        <note>catalytic</note>
    </ligand>
</feature>
<evidence type="ECO:0000256" key="14">
    <source>
        <dbReference type="ARBA" id="ARBA00049886"/>
    </source>
</evidence>
<evidence type="ECO:0000313" key="20">
    <source>
        <dbReference type="EMBL" id="SHJ61191.1"/>
    </source>
</evidence>
<keyword evidence="10 15" id="KW-0521">NADP</keyword>
<feature type="binding site" evidence="18">
    <location>
        <position position="51"/>
    </location>
    <ligand>
        <name>Zn(2+)</name>
        <dbReference type="ChEBI" id="CHEBI:29105"/>
        <note>catalytic</note>
    </ligand>
</feature>
<feature type="binding site" evidence="17">
    <location>
        <position position="222"/>
    </location>
    <ligand>
        <name>NADP(+)</name>
        <dbReference type="ChEBI" id="CHEBI:58349"/>
    </ligand>
</feature>
<evidence type="ECO:0000256" key="12">
    <source>
        <dbReference type="ARBA" id="ARBA00023268"/>
    </source>
</evidence>
<organism evidence="20 21">
    <name type="scientific">Parasporobacterium paucivorans DSM 15970</name>
    <dbReference type="NCBI Taxonomy" id="1122934"/>
    <lineage>
        <taxon>Bacteria</taxon>
        <taxon>Bacillati</taxon>
        <taxon>Bacillota</taxon>
        <taxon>Clostridia</taxon>
        <taxon>Lachnospirales</taxon>
        <taxon>Lachnospiraceae</taxon>
        <taxon>Parasporobacterium</taxon>
    </lineage>
</organism>
<evidence type="ECO:0000256" key="7">
    <source>
        <dbReference type="ARBA" id="ARBA00022723"/>
    </source>
</evidence>
<dbReference type="Gene3D" id="3.40.140.10">
    <property type="entry name" value="Cytidine Deaminase, domain 2"/>
    <property type="match status" value="1"/>
</dbReference>
<proteinExistence type="inferred from homology"/>
<dbReference type="Proteomes" id="UP000184342">
    <property type="component" value="Unassembled WGS sequence"/>
</dbReference>
<keyword evidence="7 15" id="KW-0479">Metal-binding</keyword>
<gene>
    <name evidence="20" type="ORF">SAMN02745691_02250</name>
</gene>
<accession>A0A1M6KQK3</accession>
<feature type="binding site" evidence="18">
    <location>
        <position position="76"/>
    </location>
    <ligand>
        <name>Zn(2+)</name>
        <dbReference type="ChEBI" id="CHEBI:29105"/>
        <note>catalytic</note>
    </ligand>
</feature>
<feature type="binding site" evidence="17">
    <location>
        <position position="205"/>
    </location>
    <ligand>
        <name>substrate</name>
    </ligand>
</feature>
<feature type="binding site" evidence="17">
    <location>
        <position position="294"/>
    </location>
    <ligand>
        <name>substrate</name>
    </ligand>
</feature>
<dbReference type="FunFam" id="3.40.140.10:FF:000025">
    <property type="entry name" value="Riboflavin biosynthesis protein RibD"/>
    <property type="match status" value="1"/>
</dbReference>
<dbReference type="EC" id="3.5.4.26" evidence="15"/>
<dbReference type="PROSITE" id="PS51747">
    <property type="entry name" value="CYT_DCMP_DEAMINASES_2"/>
    <property type="match status" value="1"/>
</dbReference>
<keyword evidence="6 15" id="KW-0686">Riboflavin biosynthesis</keyword>
<evidence type="ECO:0000256" key="3">
    <source>
        <dbReference type="ARBA" id="ARBA00004910"/>
    </source>
</evidence>
<evidence type="ECO:0000256" key="9">
    <source>
        <dbReference type="ARBA" id="ARBA00022833"/>
    </source>
</evidence>
<evidence type="ECO:0000256" key="1">
    <source>
        <dbReference type="ARBA" id="ARBA00002151"/>
    </source>
</evidence>
<dbReference type="RefSeq" id="WP_330389262.1">
    <property type="nucleotide sequence ID" value="NZ_FQYT01000028.1"/>
</dbReference>
<dbReference type="GO" id="GO:0009231">
    <property type="term" value="P:riboflavin biosynthetic process"/>
    <property type="evidence" value="ECO:0007669"/>
    <property type="project" value="UniProtKB-UniPathway"/>
</dbReference>
<comment type="catalytic activity">
    <reaction evidence="14 15">
        <text>2,5-diamino-6-hydroxy-4-(5-phosphoribosylamino)-pyrimidine + H2O + H(+) = 5-amino-6-(5-phospho-D-ribosylamino)uracil + NH4(+)</text>
        <dbReference type="Rhea" id="RHEA:21868"/>
        <dbReference type="ChEBI" id="CHEBI:15377"/>
        <dbReference type="ChEBI" id="CHEBI:15378"/>
        <dbReference type="ChEBI" id="CHEBI:28938"/>
        <dbReference type="ChEBI" id="CHEBI:58453"/>
        <dbReference type="ChEBI" id="CHEBI:58614"/>
        <dbReference type="EC" id="3.5.4.26"/>
    </reaction>
</comment>
<dbReference type="InterPro" id="IPR002734">
    <property type="entry name" value="RibDG_C"/>
</dbReference>
<evidence type="ECO:0000256" key="15">
    <source>
        <dbReference type="PIRNR" id="PIRNR006769"/>
    </source>
</evidence>
<name>A0A1M6KQK3_9FIRM</name>
<comment type="function">
    <text evidence="1 15">Converts 2,5-diamino-6-(ribosylamino)-4(3h)-pyrimidinone 5'-phosphate into 5-amino-6-(ribosylamino)-2,4(1h,3h)-pyrimidinedione 5'-phosphate.</text>
</comment>
<dbReference type="STRING" id="1122934.SAMN02745691_02250"/>
<dbReference type="InterPro" id="IPR024072">
    <property type="entry name" value="DHFR-like_dom_sf"/>
</dbReference>
<dbReference type="Pfam" id="PF01872">
    <property type="entry name" value="RibD_C"/>
    <property type="match status" value="1"/>
</dbReference>
<evidence type="ECO:0000256" key="10">
    <source>
        <dbReference type="ARBA" id="ARBA00022857"/>
    </source>
</evidence>
<keyword evidence="12" id="KW-0511">Multifunctional enzyme</keyword>
<dbReference type="PANTHER" id="PTHR38011">
    <property type="entry name" value="DIHYDROFOLATE REDUCTASE FAMILY PROTEIN (AFU_ORTHOLOGUE AFUA_8G06820)"/>
    <property type="match status" value="1"/>
</dbReference>
<feature type="binding site" evidence="17">
    <location>
        <position position="155"/>
    </location>
    <ligand>
        <name>NADP(+)</name>
        <dbReference type="ChEBI" id="CHEBI:58349"/>
    </ligand>
</feature>
<feature type="domain" description="CMP/dCMP-type deaminase" evidence="19">
    <location>
        <begin position="2"/>
        <end position="124"/>
    </location>
</feature>
<evidence type="ECO:0000313" key="21">
    <source>
        <dbReference type="Proteomes" id="UP000184342"/>
    </source>
</evidence>
<dbReference type="GO" id="GO:0050661">
    <property type="term" value="F:NADP binding"/>
    <property type="evidence" value="ECO:0007669"/>
    <property type="project" value="InterPro"/>
</dbReference>
<dbReference type="InterPro" id="IPR016193">
    <property type="entry name" value="Cytidine_deaminase-like"/>
</dbReference>
<dbReference type="Gene3D" id="3.40.430.10">
    <property type="entry name" value="Dihydrofolate Reductase, subunit A"/>
    <property type="match status" value="1"/>
</dbReference>
<feature type="binding site" evidence="17">
    <location>
        <position position="208"/>
    </location>
    <ligand>
        <name>substrate</name>
    </ligand>
</feature>
<evidence type="ECO:0000259" key="19">
    <source>
        <dbReference type="PROSITE" id="PS51747"/>
    </source>
</evidence>
<dbReference type="PROSITE" id="PS00903">
    <property type="entry name" value="CYT_DCMP_DEAMINASES_1"/>
    <property type="match status" value="1"/>
</dbReference>
<evidence type="ECO:0000256" key="16">
    <source>
        <dbReference type="PIRSR" id="PIRSR006769-1"/>
    </source>
</evidence>
<dbReference type="CDD" id="cd01284">
    <property type="entry name" value="Riboflavin_deaminase-reductase"/>
    <property type="match status" value="1"/>
</dbReference>
<dbReference type="UniPathway" id="UPA00275">
    <property type="reaction ID" value="UER00401"/>
</dbReference>
<dbReference type="GO" id="GO:0008835">
    <property type="term" value="F:diaminohydroxyphosphoribosylaminopyrimidine deaminase activity"/>
    <property type="evidence" value="ECO:0007669"/>
    <property type="project" value="UniProtKB-EC"/>
</dbReference>
<feature type="binding site" evidence="17">
    <location>
        <position position="201"/>
    </location>
    <ligand>
        <name>NADP(+)</name>
        <dbReference type="ChEBI" id="CHEBI:58349"/>
    </ligand>
</feature>
<comment type="similarity">
    <text evidence="4 15">In the N-terminal section; belongs to the cytidine and deoxycytidylate deaminase family.</text>
</comment>
<keyword evidence="9 15" id="KW-0862">Zinc</keyword>
<dbReference type="SUPFAM" id="SSF53927">
    <property type="entry name" value="Cytidine deaminase-like"/>
    <property type="match status" value="1"/>
</dbReference>
<sequence length="366" mass="39540">MDMDEKFMREALDLAGKGLGKTSPNPVVGAVIVRDGRVIGRGYHQRAGENHAEINAINSATESVEGATMYVSLEPCSHYGKTPPCADKLIEMKFGRVVAAMEDPNPKVAGKGMEKLRAAGIQTETGVLKREAMKLNEVFLKFITTRTPFVHLKTAMSADGKIATSTGESRWISCEESRLETHSLRGIYAGIMAGVQTVIADDPELTCRKENCTNPLRIIVDSTLRIPLESKVLKNQDEAPTVIATTHRADEEKMKALSAMGIQLLMIPERNGRVNLRVLMETLGTHGVDSVLLEGGSTLNYSALEEGIVDKASIYIAPIIIGGAGAPSPVGGEGIHKLDMAYRLKDITCGSIGSDFKIEGYIDKEV</sequence>
<evidence type="ECO:0000256" key="4">
    <source>
        <dbReference type="ARBA" id="ARBA00005259"/>
    </source>
</evidence>
<evidence type="ECO:0000256" key="18">
    <source>
        <dbReference type="PIRSR" id="PIRSR006769-3"/>
    </source>
</evidence>
<evidence type="ECO:0000256" key="13">
    <source>
        <dbReference type="ARBA" id="ARBA00049861"/>
    </source>
</evidence>
<protein>
    <recommendedName>
        <fullName evidence="15">Riboflavin biosynthesis protein RibD</fullName>
    </recommendedName>
    <domain>
        <recommendedName>
            <fullName evidence="15">Diaminohydroxyphosphoribosylaminopyrimidine deaminase</fullName>
            <shortName evidence="15">DRAP deaminase</shortName>
            <ecNumber evidence="15">3.5.4.26</ecNumber>
        </recommendedName>
        <alternativeName>
            <fullName evidence="15">Riboflavin-specific deaminase</fullName>
        </alternativeName>
    </domain>
    <domain>
        <recommendedName>
            <fullName evidence="15">5-amino-6-(5-phosphoribosylamino)uracil reductase</fullName>
            <ecNumber evidence="15">1.1.1.193</ecNumber>
        </recommendedName>
        <alternativeName>
            <fullName evidence="15">HTP reductase</fullName>
        </alternativeName>
    </domain>
</protein>
<feature type="binding site" evidence="17">
    <location>
        <position position="197"/>
    </location>
    <ligand>
        <name>NADP(+)</name>
        <dbReference type="ChEBI" id="CHEBI:58349"/>
    </ligand>
</feature>
<evidence type="ECO:0000256" key="11">
    <source>
        <dbReference type="ARBA" id="ARBA00023002"/>
    </source>
</evidence>
<keyword evidence="8 15" id="KW-0378">Hydrolase</keyword>
<dbReference type="AlphaFoldDB" id="A0A1M6KQK3"/>
<keyword evidence="11 15" id="KW-0560">Oxidoreductase</keyword>
<feature type="binding site" evidence="17">
    <location>
        <begin position="296"/>
        <end position="302"/>
    </location>
    <ligand>
        <name>NADP(+)</name>
        <dbReference type="ChEBI" id="CHEBI:58349"/>
    </ligand>
</feature>
<dbReference type="EMBL" id="FQYT01000028">
    <property type="protein sequence ID" value="SHJ61191.1"/>
    <property type="molecule type" value="Genomic_DNA"/>
</dbReference>
<feature type="binding site" evidence="17">
    <location>
        <position position="169"/>
    </location>
    <ligand>
        <name>NADP(+)</name>
        <dbReference type="ChEBI" id="CHEBI:58349"/>
    </ligand>
</feature>
<comment type="catalytic activity">
    <reaction evidence="13 15">
        <text>5-amino-6-(5-phospho-D-ribitylamino)uracil + NADP(+) = 5-amino-6-(5-phospho-D-ribosylamino)uracil + NADPH + H(+)</text>
        <dbReference type="Rhea" id="RHEA:17845"/>
        <dbReference type="ChEBI" id="CHEBI:15378"/>
        <dbReference type="ChEBI" id="CHEBI:57783"/>
        <dbReference type="ChEBI" id="CHEBI:58349"/>
        <dbReference type="ChEBI" id="CHEBI:58421"/>
        <dbReference type="ChEBI" id="CHEBI:58453"/>
        <dbReference type="EC" id="1.1.1.193"/>
    </reaction>
</comment>
<dbReference type="NCBIfam" id="TIGR00227">
    <property type="entry name" value="ribD_Cterm"/>
    <property type="match status" value="1"/>
</dbReference>
<feature type="binding site" evidence="17">
    <location>
        <position position="171"/>
    </location>
    <ligand>
        <name>NADP(+)</name>
        <dbReference type="ChEBI" id="CHEBI:58349"/>
    </ligand>
</feature>
<comment type="pathway">
    <text evidence="3 15">Cofactor biosynthesis; riboflavin biosynthesis; 5-amino-6-(D-ribitylamino)uracil from GTP: step 3/4.</text>
</comment>
<reference evidence="20 21" key="1">
    <citation type="submission" date="2016-11" db="EMBL/GenBank/DDBJ databases">
        <authorList>
            <person name="Jaros S."/>
            <person name="Januszkiewicz K."/>
            <person name="Wedrychowicz H."/>
        </authorList>
    </citation>
    <scope>NUCLEOTIDE SEQUENCE [LARGE SCALE GENOMIC DNA]</scope>
    <source>
        <strain evidence="20 21">DSM 15970</strain>
    </source>
</reference>
<dbReference type="GO" id="GO:0008703">
    <property type="term" value="F:5-amino-6-(5-phosphoribosylamino)uracil reductase activity"/>
    <property type="evidence" value="ECO:0007669"/>
    <property type="project" value="UniProtKB-EC"/>
</dbReference>
<dbReference type="InterPro" id="IPR016192">
    <property type="entry name" value="APOBEC/CMP_deaminase_Zn-bd"/>
</dbReference>
<dbReference type="InterPro" id="IPR002125">
    <property type="entry name" value="CMP_dCMP_dom"/>
</dbReference>
<feature type="active site" description="Proton donor" evidence="16">
    <location>
        <position position="53"/>
    </location>
</feature>
<comment type="similarity">
    <text evidence="5 15">In the C-terminal section; belongs to the HTP reductase family.</text>
</comment>
<dbReference type="Pfam" id="PF00383">
    <property type="entry name" value="dCMP_cyt_deam_1"/>
    <property type="match status" value="1"/>
</dbReference>
<dbReference type="EC" id="1.1.1.193" evidence="15"/>